<proteinExistence type="predicted"/>
<dbReference type="SMART" id="SM00909">
    <property type="entry name" value="Germane"/>
    <property type="match status" value="2"/>
</dbReference>
<comment type="caution">
    <text evidence="3">The sequence shown here is derived from an EMBL/GenBank/DDBJ whole genome shotgun (WGS) entry which is preliminary data.</text>
</comment>
<dbReference type="Proteomes" id="UP000823618">
    <property type="component" value="Unassembled WGS sequence"/>
</dbReference>
<evidence type="ECO:0000256" key="1">
    <source>
        <dbReference type="SAM" id="SignalP"/>
    </source>
</evidence>
<feature type="signal peptide" evidence="1">
    <location>
        <begin position="1"/>
        <end position="21"/>
    </location>
</feature>
<dbReference type="PROSITE" id="PS51257">
    <property type="entry name" value="PROKAR_LIPOPROTEIN"/>
    <property type="match status" value="1"/>
</dbReference>
<accession>A0A9D9N6Y6</accession>
<dbReference type="Pfam" id="PF10646">
    <property type="entry name" value="Germane"/>
    <property type="match status" value="2"/>
</dbReference>
<gene>
    <name evidence="3" type="ORF">IAC13_02640</name>
</gene>
<feature type="chain" id="PRO_5039327126" evidence="1">
    <location>
        <begin position="22"/>
        <end position="314"/>
    </location>
</feature>
<evidence type="ECO:0000259" key="2">
    <source>
        <dbReference type="SMART" id="SM00909"/>
    </source>
</evidence>
<sequence length="314" mass="35341">MKRICSLAVLILLLFSLSACKTDKTHTIQTNGEETGVTLYYLNPEETELVEYRYEEELPNDSKKAVNLILNQLKESPDLGEYKAVLTENMGFQKLSIQDGYVALDFNMGYSKLDPVTEILCRAAIVKSITGLPDVNNVEFTINGQPTTNQDRQIIGSMNANSFMDQDINLSDYETYGEIGLYFSNKDGDGLVEYQKQLESGENIPVERKIIEQLIEGPETSHLKKTIPEGTKVIKTSIKDGICYVDFNAKFLEGVPDIKDEVTIYSVVNSLVELPSVNKVQFMIDGQRVAKYRETIPFDGTFERNLDLIDGNKE</sequence>
<evidence type="ECO:0000313" key="3">
    <source>
        <dbReference type="EMBL" id="MBO8462811.1"/>
    </source>
</evidence>
<name>A0A9D9N6Y6_9FIRM</name>
<keyword evidence="1" id="KW-0732">Signal</keyword>
<reference evidence="3" key="1">
    <citation type="submission" date="2020-10" db="EMBL/GenBank/DDBJ databases">
        <authorList>
            <person name="Gilroy R."/>
        </authorList>
    </citation>
    <scope>NUCLEOTIDE SEQUENCE</scope>
    <source>
        <strain evidence="3">E3-2379</strain>
    </source>
</reference>
<dbReference type="AlphaFoldDB" id="A0A9D9N6Y6"/>
<dbReference type="EMBL" id="JADIML010000078">
    <property type="protein sequence ID" value="MBO8462811.1"/>
    <property type="molecule type" value="Genomic_DNA"/>
</dbReference>
<evidence type="ECO:0000313" key="4">
    <source>
        <dbReference type="Proteomes" id="UP000823618"/>
    </source>
</evidence>
<feature type="domain" description="GerMN" evidence="2">
    <location>
        <begin position="66"/>
        <end position="151"/>
    </location>
</feature>
<reference evidence="3" key="2">
    <citation type="journal article" date="2021" name="PeerJ">
        <title>Extensive microbial diversity within the chicken gut microbiome revealed by metagenomics and culture.</title>
        <authorList>
            <person name="Gilroy R."/>
            <person name="Ravi A."/>
            <person name="Getino M."/>
            <person name="Pursley I."/>
            <person name="Horton D.L."/>
            <person name="Alikhan N.F."/>
            <person name="Baker D."/>
            <person name="Gharbi K."/>
            <person name="Hall N."/>
            <person name="Watson M."/>
            <person name="Adriaenssens E.M."/>
            <person name="Foster-Nyarko E."/>
            <person name="Jarju S."/>
            <person name="Secka A."/>
            <person name="Antonio M."/>
            <person name="Oren A."/>
            <person name="Chaudhuri R.R."/>
            <person name="La Ragione R."/>
            <person name="Hildebrand F."/>
            <person name="Pallen M.J."/>
        </authorList>
    </citation>
    <scope>NUCLEOTIDE SEQUENCE</scope>
    <source>
        <strain evidence="3">E3-2379</strain>
    </source>
</reference>
<dbReference type="InterPro" id="IPR019606">
    <property type="entry name" value="GerMN"/>
</dbReference>
<organism evidence="3 4">
    <name type="scientific">Candidatus Scybalomonas excrementavium</name>
    <dbReference type="NCBI Taxonomy" id="2840943"/>
    <lineage>
        <taxon>Bacteria</taxon>
        <taxon>Bacillati</taxon>
        <taxon>Bacillota</taxon>
        <taxon>Clostridia</taxon>
        <taxon>Lachnospirales</taxon>
        <taxon>Lachnospiraceae</taxon>
        <taxon>Lachnospiraceae incertae sedis</taxon>
        <taxon>Candidatus Scybalomonas</taxon>
    </lineage>
</organism>
<protein>
    <submittedName>
        <fullName evidence="3">GerMN domain-containing protein</fullName>
    </submittedName>
</protein>
<feature type="domain" description="GerMN" evidence="2">
    <location>
        <begin position="207"/>
        <end position="293"/>
    </location>
</feature>